<name>Q3B1R3_CHLL3</name>
<protein>
    <submittedName>
        <fullName evidence="1">Uncharacterized protein</fullName>
    </submittedName>
</protein>
<proteinExistence type="predicted"/>
<dbReference type="AlphaFoldDB" id="Q3B1R3"/>
<reference evidence="2" key="1">
    <citation type="submission" date="2005-08" db="EMBL/GenBank/DDBJ databases">
        <title>Complete sequence of Pelodictyon luteolum DSM 273.</title>
        <authorList>
            <consortium name="US DOE Joint Genome Institute"/>
            <person name="Copeland A."/>
            <person name="Lucas S."/>
            <person name="Lapidus A."/>
            <person name="Barry K."/>
            <person name="Detter J.C."/>
            <person name="Glavina T."/>
            <person name="Hammon N."/>
            <person name="Israni S."/>
            <person name="Pitluck S."/>
            <person name="Bryant D."/>
            <person name="Schmutz J."/>
            <person name="Larimer F."/>
            <person name="Land M."/>
            <person name="Kyrpides N."/>
            <person name="Ivanova N."/>
            <person name="Richardson P."/>
        </authorList>
    </citation>
    <scope>NUCLEOTIDE SEQUENCE [LARGE SCALE GENOMIC DNA]</scope>
    <source>
        <strain evidence="2">DSM 273 / BCRC 81028 / 2530</strain>
    </source>
</reference>
<dbReference type="EMBL" id="CP000096">
    <property type="protein sequence ID" value="ABB24718.1"/>
    <property type="molecule type" value="Genomic_DNA"/>
</dbReference>
<dbReference type="eggNOG" id="ENOG50339XH">
    <property type="taxonomic scope" value="Bacteria"/>
</dbReference>
<dbReference type="HOGENOM" id="CLU_770964_0_0_10"/>
<dbReference type="OrthoDB" id="7811413at2"/>
<dbReference type="KEGG" id="plt:Plut_1870"/>
<keyword evidence="2" id="KW-1185">Reference proteome</keyword>
<gene>
    <name evidence="1" type="ordered locus">Plut_1870</name>
</gene>
<accession>Q3B1R3</accession>
<evidence type="ECO:0000313" key="2">
    <source>
        <dbReference type="Proteomes" id="UP000002709"/>
    </source>
</evidence>
<dbReference type="Proteomes" id="UP000002709">
    <property type="component" value="Chromosome"/>
</dbReference>
<sequence>MMPRNLPSLELRISGPHDEPMVDAEVLSAALQGFQRAVFVLAMDARNEQSVSSGYIPKAIQKMFPVRCWIPTAGSYQLPMTVGSYTEAGSIEEVTPVIETLHDCLRGLHDSEDQPFLKVRNPHYRLRLLNAFQTLVPKAGQPWKLAISGPGQPVVSLSGVDVGKINTIRERLRHQERVSQTITGYLQAMEFAGRRITILYPENNRELECVYDVDWEPELLAARRGLVQVTGTVSVDAGDLPVRIHDVESIEPLDMSDFEVSEVEYPGGKLSIDPPLVLSPELTESSQYLMLLDEQWNIEVIAATREQLLSELQEQVVANWIEYGKEDDAMLTEGARNVKRLMRDRIKE</sequence>
<evidence type="ECO:0000313" key="1">
    <source>
        <dbReference type="EMBL" id="ABB24718.1"/>
    </source>
</evidence>
<dbReference type="STRING" id="319225.Plut_1870"/>
<organism evidence="1 2">
    <name type="scientific">Chlorobium luteolum (strain DSM 273 / BCRC 81028 / 2530)</name>
    <name type="common">Pelodictyon luteolum</name>
    <dbReference type="NCBI Taxonomy" id="319225"/>
    <lineage>
        <taxon>Bacteria</taxon>
        <taxon>Pseudomonadati</taxon>
        <taxon>Chlorobiota</taxon>
        <taxon>Chlorobiia</taxon>
        <taxon>Chlorobiales</taxon>
        <taxon>Chlorobiaceae</taxon>
        <taxon>Chlorobium/Pelodictyon group</taxon>
        <taxon>Pelodictyon</taxon>
    </lineage>
</organism>
<dbReference type="RefSeq" id="WP_011358588.1">
    <property type="nucleotide sequence ID" value="NC_007512.1"/>
</dbReference>